<proteinExistence type="predicted"/>
<accession>A0A1L3KKF9</accession>
<evidence type="ECO:0000256" key="1">
    <source>
        <dbReference type="SAM" id="MobiDB-lite"/>
    </source>
</evidence>
<feature type="compositionally biased region" description="Basic and acidic residues" evidence="1">
    <location>
        <begin position="35"/>
        <end position="48"/>
    </location>
</feature>
<keyword evidence="2" id="KW-0543">Viral nucleoprotein</keyword>
<protein>
    <submittedName>
        <fullName evidence="2">Nucleocapsid protein</fullName>
    </submittedName>
</protein>
<dbReference type="GO" id="GO:0019013">
    <property type="term" value="C:viral nucleocapsid"/>
    <property type="evidence" value="ECO:0007669"/>
    <property type="project" value="UniProtKB-KW"/>
</dbReference>
<dbReference type="EMBL" id="KX883878">
    <property type="protein sequence ID" value="APG77900.1"/>
    <property type="molecule type" value="Viral_cRNA"/>
</dbReference>
<organism evidence="2">
    <name type="scientific">Jingshan Fly Virus 1</name>
    <dbReference type="NCBI Taxonomy" id="1608053"/>
    <lineage>
        <taxon>Viruses</taxon>
        <taxon>Riboviria</taxon>
        <taxon>Orthornavirae</taxon>
        <taxon>Negarnaviricota</taxon>
        <taxon>Polyploviricotina</taxon>
        <taxon>Insthoviricetes</taxon>
        <taxon>Articulavirales</taxon>
        <taxon>Orthomyxoviridae</taxon>
        <taxon>Quaranjavirus</taxon>
    </lineage>
</organism>
<gene>
    <name evidence="2" type="primary">NP</name>
</gene>
<reference evidence="2" key="1">
    <citation type="journal article" date="2016" name="Nature">
        <title>Redefining the invertebrate RNA virosphere.</title>
        <authorList>
            <person name="Shi M."/>
            <person name="Lin X.D."/>
            <person name="Tian J.H."/>
            <person name="Chen L.J."/>
            <person name="Chen X."/>
            <person name="Li C.X."/>
            <person name="Qin X.C."/>
            <person name="Li J."/>
            <person name="Cao J.P."/>
            <person name="Eden J.S."/>
            <person name="Buchmann J."/>
            <person name="Wang W."/>
            <person name="Xu J."/>
            <person name="Holmes E.C."/>
            <person name="Zhang Y.Z."/>
        </authorList>
    </citation>
    <scope>NUCLEOTIDE SEQUENCE</scope>
    <source>
        <strain evidence="2">SCM40889</strain>
    </source>
</reference>
<feature type="region of interest" description="Disordered" evidence="1">
    <location>
        <begin position="1"/>
        <end position="48"/>
    </location>
</feature>
<dbReference type="SUPFAM" id="SSF161003">
    <property type="entry name" value="flu NP-like"/>
    <property type="match status" value="1"/>
</dbReference>
<keyword evidence="2" id="KW-0946">Virion</keyword>
<name>A0A1L3KKF9_9ORTO</name>
<evidence type="ECO:0000313" key="2">
    <source>
        <dbReference type="EMBL" id="APG77900.1"/>
    </source>
</evidence>
<sequence length="539" mass="60409">MSVPPTQRPVPEEMDDDVPLPPEESRTKRKLVSPDGRELQEAKKQRANPEMDVKTKAICCILHWHEFLLKEFTVKREHIDDVADITSICWTAHTKFRQETNAVGSLINKITDDHEFKIHLSAVKWSKIKGLKTIAAEYGFDYGTTDNSRSKTGTLGSILCILTSFRPRFNEVRVGTNGVVLKKEGSDTYVMPIEQFGLSSRHQVLTTGCTFNPTLQSSMKQSLGPMTIAINLAMQQETNFQKPWKSAFVNCFKLIPYAQSIADLIAGEKQKNTALMCMLGDIALFGTTRASNKVAFPMSLLLTVAWKDAIYAEYFKGTCPNVSLKHIPPFVKFLDFSGAGAYSFWGLAKDTLYFARRGENMTERTIKECVFLAAWGMQKEDLGILKYMTGHEFQTRREMGNQFKERGSGPDIKVSLIGFRRVCKLASASQTNFVTGGKGQICRAPTVSGKCELRVQLDDDIYKVLEEAREDHIPGALEQSKILARLARVKGTIGQRIKKEGVIKYGTTDFYVKAENGNYGDKATDAPVLTSKYFYGQDD</sequence>